<dbReference type="EMBL" id="WNYA01000658">
    <property type="protein sequence ID" value="KAG8547649.1"/>
    <property type="molecule type" value="Genomic_DNA"/>
</dbReference>
<comment type="caution">
    <text evidence="2">The sequence shown here is derived from an EMBL/GenBank/DDBJ whole genome shotgun (WGS) entry which is preliminary data.</text>
</comment>
<feature type="region of interest" description="Disordered" evidence="1">
    <location>
        <begin position="246"/>
        <end position="275"/>
    </location>
</feature>
<dbReference type="AlphaFoldDB" id="A0AAV6ZJH7"/>
<accession>A0AAV6ZJH7</accession>
<gene>
    <name evidence="2" type="ORF">GDO81_027866</name>
</gene>
<name>A0AAV6ZJH7_ENGPU</name>
<evidence type="ECO:0000256" key="1">
    <source>
        <dbReference type="SAM" id="MobiDB-lite"/>
    </source>
</evidence>
<feature type="compositionally biased region" description="Low complexity" evidence="1">
    <location>
        <begin position="254"/>
        <end position="275"/>
    </location>
</feature>
<organism evidence="2 3">
    <name type="scientific">Engystomops pustulosus</name>
    <name type="common">Tungara frog</name>
    <name type="synonym">Physalaemus pustulosus</name>
    <dbReference type="NCBI Taxonomy" id="76066"/>
    <lineage>
        <taxon>Eukaryota</taxon>
        <taxon>Metazoa</taxon>
        <taxon>Chordata</taxon>
        <taxon>Craniata</taxon>
        <taxon>Vertebrata</taxon>
        <taxon>Euteleostomi</taxon>
        <taxon>Amphibia</taxon>
        <taxon>Batrachia</taxon>
        <taxon>Anura</taxon>
        <taxon>Neobatrachia</taxon>
        <taxon>Hyloidea</taxon>
        <taxon>Leptodactylidae</taxon>
        <taxon>Leiuperinae</taxon>
        <taxon>Engystomops</taxon>
    </lineage>
</organism>
<protein>
    <submittedName>
        <fullName evidence="2">Uncharacterized protein</fullName>
    </submittedName>
</protein>
<proteinExistence type="predicted"/>
<sequence length="275" mass="31409">MQCMINGGGACSVHYPDNPGHHEATSSRTAHTVYSDEFDLLGAQALDRDESEKPSPYVYNRGEHGASSQTSGNISPDLEQNWSMKKKPRRHDIKSILKIGIFSRCAESNYRWLVDWLKTKCLMRADDVHGVYITNNYTDFYSEIRNCSFAILYHTKKHGRLNITDVTDSLYDKELRDLSEYLGKDKVIVVIDDLQKTDSSEKTRILENQPSIGRLAADLFLFNERKDNMENLENIQRILRRKTQEDETIDTGYSRSSPSSARSTSEVSPVQQGRC</sequence>
<dbReference type="Proteomes" id="UP000824782">
    <property type="component" value="Unassembled WGS sequence"/>
</dbReference>
<feature type="compositionally biased region" description="Polar residues" evidence="1">
    <location>
        <begin position="66"/>
        <end position="83"/>
    </location>
</feature>
<evidence type="ECO:0000313" key="3">
    <source>
        <dbReference type="Proteomes" id="UP000824782"/>
    </source>
</evidence>
<feature type="region of interest" description="Disordered" evidence="1">
    <location>
        <begin position="49"/>
        <end position="83"/>
    </location>
</feature>
<reference evidence="2" key="1">
    <citation type="thesis" date="2020" institute="ProQuest LLC" country="789 East Eisenhower Parkway, Ann Arbor, MI, USA">
        <title>Comparative Genomics and Chromosome Evolution.</title>
        <authorList>
            <person name="Mudd A.B."/>
        </authorList>
    </citation>
    <scope>NUCLEOTIDE SEQUENCE</scope>
    <source>
        <strain evidence="2">237g6f4</strain>
        <tissue evidence="2">Blood</tissue>
    </source>
</reference>
<evidence type="ECO:0000313" key="2">
    <source>
        <dbReference type="EMBL" id="KAG8547649.1"/>
    </source>
</evidence>
<keyword evidence="3" id="KW-1185">Reference proteome</keyword>